<dbReference type="Gene3D" id="1.10.1200.10">
    <property type="entry name" value="ACP-like"/>
    <property type="match status" value="1"/>
</dbReference>
<keyword evidence="1" id="KW-0596">Phosphopantetheine</keyword>
<dbReference type="Proteomes" id="UP000664417">
    <property type="component" value="Unassembled WGS sequence"/>
</dbReference>
<evidence type="ECO:0000256" key="1">
    <source>
        <dbReference type="ARBA" id="ARBA00022450"/>
    </source>
</evidence>
<dbReference type="InterPro" id="IPR036736">
    <property type="entry name" value="ACP-like_sf"/>
</dbReference>
<comment type="caution">
    <text evidence="4">The sequence shown here is derived from an EMBL/GenBank/DDBJ whole genome shotgun (WGS) entry which is preliminary data.</text>
</comment>
<dbReference type="SUPFAM" id="SSF47336">
    <property type="entry name" value="ACP-like"/>
    <property type="match status" value="1"/>
</dbReference>
<gene>
    <name evidence="4" type="ORF">J3U88_26745</name>
</gene>
<keyword evidence="5" id="KW-1185">Reference proteome</keyword>
<evidence type="ECO:0000259" key="3">
    <source>
        <dbReference type="PROSITE" id="PS50075"/>
    </source>
</evidence>
<protein>
    <recommendedName>
        <fullName evidence="3">Carrier domain-containing protein</fullName>
    </recommendedName>
</protein>
<accession>A0A8J7QDF5</accession>
<dbReference type="InterPro" id="IPR045851">
    <property type="entry name" value="AMP-bd_C_sf"/>
</dbReference>
<feature type="domain" description="Carrier" evidence="3">
    <location>
        <begin position="101"/>
        <end position="176"/>
    </location>
</feature>
<keyword evidence="2" id="KW-0597">Phosphoprotein</keyword>
<organism evidence="4 5">
    <name type="scientific">Acanthopleuribacter pedis</name>
    <dbReference type="NCBI Taxonomy" id="442870"/>
    <lineage>
        <taxon>Bacteria</taxon>
        <taxon>Pseudomonadati</taxon>
        <taxon>Acidobacteriota</taxon>
        <taxon>Holophagae</taxon>
        <taxon>Acanthopleuribacterales</taxon>
        <taxon>Acanthopleuribacteraceae</taxon>
        <taxon>Acanthopleuribacter</taxon>
    </lineage>
</organism>
<dbReference type="Pfam" id="PF00550">
    <property type="entry name" value="PP-binding"/>
    <property type="match status" value="1"/>
</dbReference>
<dbReference type="SUPFAM" id="SSF56801">
    <property type="entry name" value="Acetyl-CoA synthetase-like"/>
    <property type="match status" value="1"/>
</dbReference>
<dbReference type="EMBL" id="JAFREP010000031">
    <property type="protein sequence ID" value="MBO1322104.1"/>
    <property type="molecule type" value="Genomic_DNA"/>
</dbReference>
<sequence length="609" mass="66264">MTSHTAPPPTPDRIAALAARFPNVAEAHVHTLADPPTLAAYLVPLDTLDTERLKTFMAESLPEHHMPDHFVQLEKLPLLENGAIHTAALPDPRTTATAKRDIRSLFDSEILAIWEDVLGRDDVGIDDDFFALGGDAEKAGRLCNSIRHRKGTSIDPDMIADHPTVAQLADYLLEVDPGPVIRPGMKRSEIRHARQSAAMGDHWHTATRPGPFDDATTVVTPNGTTLDTRKLFPLIQNGELEPVKTITLENFANESRGGLTDDEIFGGWCDYKPVVSVLRETPWGRVGAITLPRFDKQLFGDPEGLRQHVLEALHMARAAGADTVSLSGLMAVATDYGRLLEEAVAADPDLPRLAIAQDTEVAALYLGTAGLLARQDRDLAEETLGLLGLDPVGTATVGLLLAKQPHPKTLILCDPENRDLTGLQTHLDAVGYQGEVRRLTFKRGIPSAFYKATLMLATSDMKDILRIDKLKPGTLLVAESTRPCFKSEPALVRMEDEGDIQAMEGDILRLPKPSRLTRYLPIQLARMVRVFANITPNYPEALTGNQAGALLHHLAPGEAPLRGPVTIADAERRLAQMQALNITAAAPHLGGQPLEADLTQPMQRGSRTP</sequence>
<dbReference type="AlphaFoldDB" id="A0A8J7QDF5"/>
<dbReference type="InterPro" id="IPR025110">
    <property type="entry name" value="AMP-bd_C"/>
</dbReference>
<reference evidence="4" key="1">
    <citation type="submission" date="2021-03" db="EMBL/GenBank/DDBJ databases">
        <authorList>
            <person name="Wang G."/>
        </authorList>
    </citation>
    <scope>NUCLEOTIDE SEQUENCE</scope>
    <source>
        <strain evidence="4">KCTC 12899</strain>
    </source>
</reference>
<dbReference type="InterPro" id="IPR009081">
    <property type="entry name" value="PP-bd_ACP"/>
</dbReference>
<name>A0A8J7QDF5_9BACT</name>
<dbReference type="RefSeq" id="WP_207862076.1">
    <property type="nucleotide sequence ID" value="NZ_JAFREP010000031.1"/>
</dbReference>
<proteinExistence type="predicted"/>
<dbReference type="PANTHER" id="PTHR44845:SF6">
    <property type="entry name" value="BETA-ALANINE-ACTIVATING ENZYME"/>
    <property type="match status" value="1"/>
</dbReference>
<evidence type="ECO:0000313" key="4">
    <source>
        <dbReference type="EMBL" id="MBO1322104.1"/>
    </source>
</evidence>
<evidence type="ECO:0000313" key="5">
    <source>
        <dbReference type="Proteomes" id="UP000664417"/>
    </source>
</evidence>
<dbReference type="Pfam" id="PF13193">
    <property type="entry name" value="AMP-binding_C"/>
    <property type="match status" value="1"/>
</dbReference>
<dbReference type="Gene3D" id="3.30.300.30">
    <property type="match status" value="1"/>
</dbReference>
<dbReference type="PANTHER" id="PTHR44845">
    <property type="entry name" value="CARRIER DOMAIN-CONTAINING PROTEIN"/>
    <property type="match status" value="1"/>
</dbReference>
<dbReference type="PROSITE" id="PS50075">
    <property type="entry name" value="CARRIER"/>
    <property type="match status" value="1"/>
</dbReference>
<evidence type="ECO:0000256" key="2">
    <source>
        <dbReference type="ARBA" id="ARBA00022553"/>
    </source>
</evidence>